<sequence>AVVNGLCEVDKAKKLLQVMHTQGIKDTKPNTVCVVHCSVKWDVLNGEILRG</sequence>
<accession>A0A3P6BKW6</accession>
<name>A0A3P6BKW6_BRACM</name>
<reference evidence="2" key="1">
    <citation type="submission" date="2018-11" db="EMBL/GenBank/DDBJ databases">
        <authorList>
            <consortium name="Genoscope - CEA"/>
            <person name="William W."/>
        </authorList>
    </citation>
    <scope>NUCLEOTIDE SEQUENCE</scope>
</reference>
<gene>
    <name evidence="2" type="ORF">BRAA07T28790Z</name>
    <name evidence="1" type="ORF">BRAPAZ1V2_A07P11750.2</name>
</gene>
<evidence type="ECO:0000313" key="2">
    <source>
        <dbReference type="EMBL" id="VDC96971.1"/>
    </source>
</evidence>
<protein>
    <recommendedName>
        <fullName evidence="3">Pentatricopeptide repeat-containing protein</fullName>
    </recommendedName>
</protein>
<dbReference type="EMBL" id="LR031574">
    <property type="protein sequence ID" value="VDC96971.1"/>
    <property type="molecule type" value="Genomic_DNA"/>
</dbReference>
<feature type="non-terminal residue" evidence="2">
    <location>
        <position position="1"/>
    </location>
</feature>
<evidence type="ECO:0008006" key="3">
    <source>
        <dbReference type="Google" id="ProtNLM"/>
    </source>
</evidence>
<feature type="non-terminal residue" evidence="2">
    <location>
        <position position="51"/>
    </location>
</feature>
<dbReference type="Gramene" id="A07p11750.2_BraZ1">
    <property type="protein sequence ID" value="A07p11750.2_BraZ1.CDS.1"/>
    <property type="gene ID" value="A07g11750.2_BraZ1"/>
</dbReference>
<organism evidence="2">
    <name type="scientific">Brassica campestris</name>
    <name type="common">Field mustard</name>
    <dbReference type="NCBI Taxonomy" id="3711"/>
    <lineage>
        <taxon>Eukaryota</taxon>
        <taxon>Viridiplantae</taxon>
        <taxon>Streptophyta</taxon>
        <taxon>Embryophyta</taxon>
        <taxon>Tracheophyta</taxon>
        <taxon>Spermatophyta</taxon>
        <taxon>Magnoliopsida</taxon>
        <taxon>eudicotyledons</taxon>
        <taxon>Gunneridae</taxon>
        <taxon>Pentapetalae</taxon>
        <taxon>rosids</taxon>
        <taxon>malvids</taxon>
        <taxon>Brassicales</taxon>
        <taxon>Brassicaceae</taxon>
        <taxon>Brassiceae</taxon>
        <taxon>Brassica</taxon>
    </lineage>
</organism>
<dbReference type="AlphaFoldDB" id="A0A3P6BKW6"/>
<evidence type="ECO:0000313" key="1">
    <source>
        <dbReference type="EMBL" id="CAG7901531.1"/>
    </source>
</evidence>
<proteinExistence type="predicted"/>
<dbReference type="EMBL" id="LS974623">
    <property type="protein sequence ID" value="CAG7901531.1"/>
    <property type="molecule type" value="Genomic_DNA"/>
</dbReference>
<dbReference type="Proteomes" id="UP000694005">
    <property type="component" value="Chromosome A07"/>
</dbReference>